<evidence type="ECO:0000313" key="1">
    <source>
        <dbReference type="EMBL" id="CAC5343497.1"/>
    </source>
</evidence>
<dbReference type="Proteomes" id="UP000196521">
    <property type="component" value="Chromosome"/>
</dbReference>
<comment type="caution">
    <text evidence="1">The sequence shown here is derived from an EMBL/GenBank/DDBJ whole genome shotgun (WGS) entry which is preliminary data.</text>
</comment>
<reference evidence="1" key="1">
    <citation type="submission" date="2020-05" db="EMBL/GenBank/DDBJ databases">
        <authorList>
            <consortium name="Genoscope - CEA"/>
            <person name="William W."/>
        </authorList>
    </citation>
    <scope>NUCLEOTIDE SEQUENCE [LARGE SCALE GENOMIC DNA]</scope>
    <source>
        <strain evidence="1">PCC 7821</strain>
    </source>
</reference>
<dbReference type="EMBL" id="CZCZ02000013">
    <property type="protein sequence ID" value="CAC5343497.1"/>
    <property type="molecule type" value="Genomic_DNA"/>
</dbReference>
<name>A0A6J7ZM07_PLARU</name>
<evidence type="ECO:0000313" key="2">
    <source>
        <dbReference type="Proteomes" id="UP000196521"/>
    </source>
</evidence>
<dbReference type="EMBL" id="LR812490">
    <property type="protein sequence ID" value="CAC5343497.1"/>
    <property type="molecule type" value="Genomic_DNA"/>
</dbReference>
<protein>
    <submittedName>
        <fullName evidence="1">Uncharacterized protein</fullName>
    </submittedName>
</protein>
<organism evidence="1 2">
    <name type="scientific">Planktothrix rubescens CCAP 1459/22</name>
    <dbReference type="NCBI Taxonomy" id="329571"/>
    <lineage>
        <taxon>Bacteria</taxon>
        <taxon>Bacillati</taxon>
        <taxon>Cyanobacteriota</taxon>
        <taxon>Cyanophyceae</taxon>
        <taxon>Oscillatoriophycideae</taxon>
        <taxon>Oscillatoriales</taxon>
        <taxon>Microcoleaceae</taxon>
        <taxon>Planktothrix</taxon>
    </lineage>
</organism>
<accession>A0A6J7ZM07</accession>
<keyword evidence="2" id="KW-1185">Reference proteome</keyword>
<gene>
    <name evidence="1" type="ORF">PLAN_30677</name>
</gene>
<sequence>MCILSIISIPLTALILAQFSPNEAWLSPQ</sequence>
<dbReference type="AlphaFoldDB" id="A0A6J7ZM07"/>
<proteinExistence type="predicted"/>